<dbReference type="Proteomes" id="UP000001357">
    <property type="component" value="Unassembled WGS sequence"/>
</dbReference>
<dbReference type="KEGG" id="mbr:MONBRDRAFT_30492"/>
<gene>
    <name evidence="3" type="ORF">MONBRDRAFT_30492</name>
</gene>
<keyword evidence="4" id="KW-1185">Reference proteome</keyword>
<dbReference type="InParanoid" id="A9VE30"/>
<protein>
    <submittedName>
        <fullName evidence="3">Uncharacterized protein</fullName>
    </submittedName>
</protein>
<evidence type="ECO:0000256" key="1">
    <source>
        <dbReference type="SAM" id="MobiDB-lite"/>
    </source>
</evidence>
<evidence type="ECO:0000256" key="2">
    <source>
        <dbReference type="SAM" id="Phobius"/>
    </source>
</evidence>
<dbReference type="EMBL" id="CH991594">
    <property type="protein sequence ID" value="EDQ84192.1"/>
    <property type="molecule type" value="Genomic_DNA"/>
</dbReference>
<dbReference type="GeneID" id="5896236"/>
<keyword evidence="2" id="KW-0472">Membrane</keyword>
<accession>A9VE30</accession>
<name>A9VE30_MONBE</name>
<feature type="region of interest" description="Disordered" evidence="1">
    <location>
        <begin position="308"/>
        <end position="337"/>
    </location>
</feature>
<dbReference type="RefSeq" id="XP_001750980.1">
    <property type="nucleotide sequence ID" value="XM_001750928.1"/>
</dbReference>
<keyword evidence="2" id="KW-0812">Transmembrane</keyword>
<reference evidence="3 4" key="1">
    <citation type="journal article" date="2008" name="Nature">
        <title>The genome of the choanoflagellate Monosiga brevicollis and the origin of metazoans.</title>
        <authorList>
            <consortium name="JGI Sequencing"/>
            <person name="King N."/>
            <person name="Westbrook M.J."/>
            <person name="Young S.L."/>
            <person name="Kuo A."/>
            <person name="Abedin M."/>
            <person name="Chapman J."/>
            <person name="Fairclough S."/>
            <person name="Hellsten U."/>
            <person name="Isogai Y."/>
            <person name="Letunic I."/>
            <person name="Marr M."/>
            <person name="Pincus D."/>
            <person name="Putnam N."/>
            <person name="Rokas A."/>
            <person name="Wright K.J."/>
            <person name="Zuzow R."/>
            <person name="Dirks W."/>
            <person name="Good M."/>
            <person name="Goodstein D."/>
            <person name="Lemons D."/>
            <person name="Li W."/>
            <person name="Lyons J.B."/>
            <person name="Morris A."/>
            <person name="Nichols S."/>
            <person name="Richter D.J."/>
            <person name="Salamov A."/>
            <person name="Bork P."/>
            <person name="Lim W.A."/>
            <person name="Manning G."/>
            <person name="Miller W.T."/>
            <person name="McGinnis W."/>
            <person name="Shapiro H."/>
            <person name="Tjian R."/>
            <person name="Grigoriev I.V."/>
            <person name="Rokhsar D."/>
        </authorList>
    </citation>
    <scope>NUCLEOTIDE SEQUENCE [LARGE SCALE GENOMIC DNA]</scope>
    <source>
        <strain evidence="4">MX1 / ATCC 50154</strain>
    </source>
</reference>
<keyword evidence="2" id="KW-1133">Transmembrane helix</keyword>
<proteinExistence type="predicted"/>
<organism evidence="3 4">
    <name type="scientific">Monosiga brevicollis</name>
    <name type="common">Choanoflagellate</name>
    <dbReference type="NCBI Taxonomy" id="81824"/>
    <lineage>
        <taxon>Eukaryota</taxon>
        <taxon>Choanoflagellata</taxon>
        <taxon>Craspedida</taxon>
        <taxon>Salpingoecidae</taxon>
        <taxon>Monosiga</taxon>
    </lineage>
</organism>
<feature type="transmembrane region" description="Helical" evidence="2">
    <location>
        <begin position="218"/>
        <end position="237"/>
    </location>
</feature>
<dbReference type="AlphaFoldDB" id="A9VE30"/>
<sequence length="415" mass="46175">MSLTTKNLERLRQQLAEQDAAAAEAAAVDDHGKRSSHAAGSTSAPPPLEAKLAEWSQVTVEAPTPTKRTVDLSRWMKARDVFLTVWAPFDICWQHYEKLARWQNPKLSFVATVVVVFFAFLPRLVPLVLWLVLVLVSYYCWMLNSRSPGALLSKAYCRALDAFAIMRKKVKEEDVDAQLKAFHFVLLKLQETGEVLIDRLYRVQLLLSWRSPEHSRRFLLGCLAWAIMAASFTGWLLRVYVALLLTTWGTPFGQRLLLATFFRLPTREQQTAASKTSYRIGDLQPTLKTLADDYQSKKKTEQEWLVVDGDDLEETGRESQPDESVDDASSTVDPAANDVVPVAANSRSRVVRWVQRLAGFLSPCATCCNMPPAPAAQRETVRVCANCYASLAEQVQNMVPEGSGEGAALSAAAAP</sequence>
<feature type="region of interest" description="Disordered" evidence="1">
    <location>
        <begin position="22"/>
        <end position="47"/>
    </location>
</feature>
<evidence type="ECO:0000313" key="3">
    <source>
        <dbReference type="EMBL" id="EDQ84192.1"/>
    </source>
</evidence>
<evidence type="ECO:0000313" key="4">
    <source>
        <dbReference type="Proteomes" id="UP000001357"/>
    </source>
</evidence>